<accession>A0A438EIQ8</accession>
<organism evidence="2 3">
    <name type="scientific">Vitis vinifera</name>
    <name type="common">Grape</name>
    <dbReference type="NCBI Taxonomy" id="29760"/>
    <lineage>
        <taxon>Eukaryota</taxon>
        <taxon>Viridiplantae</taxon>
        <taxon>Streptophyta</taxon>
        <taxon>Embryophyta</taxon>
        <taxon>Tracheophyta</taxon>
        <taxon>Spermatophyta</taxon>
        <taxon>Magnoliopsida</taxon>
        <taxon>eudicotyledons</taxon>
        <taxon>Gunneridae</taxon>
        <taxon>Pentapetalae</taxon>
        <taxon>rosids</taxon>
        <taxon>Vitales</taxon>
        <taxon>Vitaceae</taxon>
        <taxon>Viteae</taxon>
        <taxon>Vitis</taxon>
    </lineage>
</organism>
<gene>
    <name evidence="2" type="ORF">CK203_073732</name>
</gene>
<name>A0A438EIQ8_VITVI</name>
<evidence type="ECO:0008006" key="4">
    <source>
        <dbReference type="Google" id="ProtNLM"/>
    </source>
</evidence>
<evidence type="ECO:0000256" key="1">
    <source>
        <dbReference type="SAM" id="Phobius"/>
    </source>
</evidence>
<sequence>MENAEILALELRCKVGVLLTSYLGLPLGALYKSVAVWYGVEERFRKRLAIWERQFISKGGRVDPERLSLGQVSFGVEVPSCALEPGFAILFLRSIIWSLCVPPKVGFFAWEASWGKTLTLDQLKRRG</sequence>
<proteinExistence type="predicted"/>
<evidence type="ECO:0000313" key="2">
    <source>
        <dbReference type="EMBL" id="RVW47606.1"/>
    </source>
</evidence>
<reference evidence="2 3" key="1">
    <citation type="journal article" date="2018" name="PLoS Genet.">
        <title>Population sequencing reveals clonal diversity and ancestral inbreeding in the grapevine cultivar Chardonnay.</title>
        <authorList>
            <person name="Roach M.J."/>
            <person name="Johnson D.L."/>
            <person name="Bohlmann J."/>
            <person name="van Vuuren H.J."/>
            <person name="Jones S.J."/>
            <person name="Pretorius I.S."/>
            <person name="Schmidt S.A."/>
            <person name="Borneman A.R."/>
        </authorList>
    </citation>
    <scope>NUCLEOTIDE SEQUENCE [LARGE SCALE GENOMIC DNA]</scope>
    <source>
        <strain evidence="3">cv. Chardonnay</strain>
        <tissue evidence="2">Leaf</tissue>
    </source>
</reference>
<feature type="transmembrane region" description="Helical" evidence="1">
    <location>
        <begin position="20"/>
        <end position="40"/>
    </location>
</feature>
<dbReference type="AlphaFoldDB" id="A0A438EIQ8"/>
<comment type="caution">
    <text evidence="2">The sequence shown here is derived from an EMBL/GenBank/DDBJ whole genome shotgun (WGS) entry which is preliminary data.</text>
</comment>
<dbReference type="Proteomes" id="UP000288805">
    <property type="component" value="Unassembled WGS sequence"/>
</dbReference>
<keyword evidence="1" id="KW-0812">Transmembrane</keyword>
<evidence type="ECO:0000313" key="3">
    <source>
        <dbReference type="Proteomes" id="UP000288805"/>
    </source>
</evidence>
<keyword evidence="1" id="KW-1133">Transmembrane helix</keyword>
<dbReference type="EMBL" id="QGNW01001279">
    <property type="protein sequence ID" value="RVW47606.1"/>
    <property type="molecule type" value="Genomic_DNA"/>
</dbReference>
<keyword evidence="1" id="KW-0472">Membrane</keyword>
<protein>
    <recommendedName>
        <fullName evidence="4">Reverse transcriptase zinc-binding domain-containing protein</fullName>
    </recommendedName>
</protein>